<dbReference type="AlphaFoldDB" id="A0A0E9WNI0"/>
<proteinExistence type="predicted"/>
<name>A0A0E9WNI0_ANGAN</name>
<reference evidence="1" key="2">
    <citation type="journal article" date="2015" name="Fish Shellfish Immunol.">
        <title>Early steps in the European eel (Anguilla anguilla)-Vibrio vulnificus interaction in the gills: Role of the RtxA13 toxin.</title>
        <authorList>
            <person name="Callol A."/>
            <person name="Pajuelo D."/>
            <person name="Ebbesson L."/>
            <person name="Teles M."/>
            <person name="MacKenzie S."/>
            <person name="Amaro C."/>
        </authorList>
    </citation>
    <scope>NUCLEOTIDE SEQUENCE</scope>
</reference>
<accession>A0A0E9WNI0</accession>
<dbReference type="EMBL" id="GBXM01016613">
    <property type="protein sequence ID" value="JAH91964.1"/>
    <property type="molecule type" value="Transcribed_RNA"/>
</dbReference>
<organism evidence="1">
    <name type="scientific">Anguilla anguilla</name>
    <name type="common">European freshwater eel</name>
    <name type="synonym">Muraena anguilla</name>
    <dbReference type="NCBI Taxonomy" id="7936"/>
    <lineage>
        <taxon>Eukaryota</taxon>
        <taxon>Metazoa</taxon>
        <taxon>Chordata</taxon>
        <taxon>Craniata</taxon>
        <taxon>Vertebrata</taxon>
        <taxon>Euteleostomi</taxon>
        <taxon>Actinopterygii</taxon>
        <taxon>Neopterygii</taxon>
        <taxon>Teleostei</taxon>
        <taxon>Anguilliformes</taxon>
        <taxon>Anguillidae</taxon>
        <taxon>Anguilla</taxon>
    </lineage>
</organism>
<sequence>MILKVFYFFTCIAHHKVLRIDSFFKEQNVGKTPISNSFFNLNLSKLLLAPEFGQKMPLVP</sequence>
<protein>
    <submittedName>
        <fullName evidence="1">Uncharacterized protein</fullName>
    </submittedName>
</protein>
<reference evidence="1" key="1">
    <citation type="submission" date="2014-11" db="EMBL/GenBank/DDBJ databases">
        <authorList>
            <person name="Amaro Gonzalez C."/>
        </authorList>
    </citation>
    <scope>NUCLEOTIDE SEQUENCE</scope>
</reference>
<evidence type="ECO:0000313" key="1">
    <source>
        <dbReference type="EMBL" id="JAH91964.1"/>
    </source>
</evidence>